<organism evidence="3 4">
    <name type="scientific">Haloactinomyces albus</name>
    <dbReference type="NCBI Taxonomy" id="1352928"/>
    <lineage>
        <taxon>Bacteria</taxon>
        <taxon>Bacillati</taxon>
        <taxon>Actinomycetota</taxon>
        <taxon>Actinomycetes</taxon>
        <taxon>Actinopolysporales</taxon>
        <taxon>Actinopolysporaceae</taxon>
        <taxon>Haloactinomyces</taxon>
    </lineage>
</organism>
<proteinExistence type="predicted"/>
<keyword evidence="2" id="KW-0472">Membrane</keyword>
<evidence type="ECO:0000313" key="3">
    <source>
        <dbReference type="EMBL" id="MDR7302874.1"/>
    </source>
</evidence>
<accession>A0AAE4CMI5</accession>
<keyword evidence="2" id="KW-1133">Transmembrane helix</keyword>
<protein>
    <recommendedName>
        <fullName evidence="5">PQQ-like domain-containing protein</fullName>
    </recommendedName>
</protein>
<feature type="transmembrane region" description="Helical" evidence="2">
    <location>
        <begin position="12"/>
        <end position="31"/>
    </location>
</feature>
<evidence type="ECO:0008006" key="5">
    <source>
        <dbReference type="Google" id="ProtNLM"/>
    </source>
</evidence>
<keyword evidence="4" id="KW-1185">Reference proteome</keyword>
<comment type="caution">
    <text evidence="3">The sequence shown here is derived from an EMBL/GenBank/DDBJ whole genome shotgun (WGS) entry which is preliminary data.</text>
</comment>
<evidence type="ECO:0000256" key="2">
    <source>
        <dbReference type="SAM" id="Phobius"/>
    </source>
</evidence>
<sequence>MVRPERRTRADLTAVVLIVVAVLIASAVVWWHSDARATISQPAAEPAAEVHPPAAVPTTLREAWRAPSPATPQPVVAGPTAVTAANGEVLGRDPVTGEVRWRYARDLPLCTVGSEWRRAIAVYRKSHNCSEVTSLEGSTGKRGPQRNSDVPFGTRLLSDGTYITATGSRVFETWRSDLVRTQQYGIPHALKNPDNNLQRPECRYSSIAVGHERVGVIEECPRAPGDRITVLKARPEDGENPETVFSTVVAGSNASVVAVAEKRVAVALYDRSELVVYDTSGDVRGRFPVHLPPPSPPEANVRVESTTGAARVYWHAGSSTVALDPTTLAPVWTVADTRGAGIIVAGELLLPVPNGIAVHDPRTGARQRIIPVQRQEHRGEIELGSVGGVLLEQRGNTLVALR</sequence>
<keyword evidence="2" id="KW-0812">Transmembrane</keyword>
<dbReference type="InterPro" id="IPR015943">
    <property type="entry name" value="WD40/YVTN_repeat-like_dom_sf"/>
</dbReference>
<dbReference type="AlphaFoldDB" id="A0AAE4CMI5"/>
<reference evidence="3" key="1">
    <citation type="submission" date="2023-07" db="EMBL/GenBank/DDBJ databases">
        <title>Sequencing the genomes of 1000 actinobacteria strains.</title>
        <authorList>
            <person name="Klenk H.-P."/>
        </authorList>
    </citation>
    <scope>NUCLEOTIDE SEQUENCE</scope>
    <source>
        <strain evidence="3">DSM 45977</strain>
    </source>
</reference>
<dbReference type="RefSeq" id="WP_310274779.1">
    <property type="nucleotide sequence ID" value="NZ_JAVDXW010000001.1"/>
</dbReference>
<feature type="region of interest" description="Disordered" evidence="1">
    <location>
        <begin position="133"/>
        <end position="152"/>
    </location>
</feature>
<dbReference type="EMBL" id="JAVDXW010000001">
    <property type="protein sequence ID" value="MDR7302874.1"/>
    <property type="molecule type" value="Genomic_DNA"/>
</dbReference>
<dbReference type="Gene3D" id="2.130.10.10">
    <property type="entry name" value="YVTN repeat-like/Quinoprotein amine dehydrogenase"/>
    <property type="match status" value="1"/>
</dbReference>
<gene>
    <name evidence="3" type="ORF">JOF55_003055</name>
</gene>
<evidence type="ECO:0000256" key="1">
    <source>
        <dbReference type="SAM" id="MobiDB-lite"/>
    </source>
</evidence>
<dbReference type="InterPro" id="IPR011047">
    <property type="entry name" value="Quinoprotein_ADH-like_sf"/>
</dbReference>
<dbReference type="Proteomes" id="UP001180845">
    <property type="component" value="Unassembled WGS sequence"/>
</dbReference>
<name>A0AAE4CMI5_9ACTN</name>
<dbReference type="SUPFAM" id="SSF50998">
    <property type="entry name" value="Quinoprotein alcohol dehydrogenase-like"/>
    <property type="match status" value="1"/>
</dbReference>
<evidence type="ECO:0000313" key="4">
    <source>
        <dbReference type="Proteomes" id="UP001180845"/>
    </source>
</evidence>